<feature type="compositionally biased region" description="Low complexity" evidence="1">
    <location>
        <begin position="30"/>
        <end position="41"/>
    </location>
</feature>
<organism evidence="3 4">
    <name type="scientific">Stutzerimonas zhaodongensis</name>
    <dbReference type="NCBI Taxonomy" id="1176257"/>
    <lineage>
        <taxon>Bacteria</taxon>
        <taxon>Pseudomonadati</taxon>
        <taxon>Pseudomonadota</taxon>
        <taxon>Gammaproteobacteria</taxon>
        <taxon>Pseudomonadales</taxon>
        <taxon>Pseudomonadaceae</taxon>
        <taxon>Stutzerimonas</taxon>
    </lineage>
</organism>
<proteinExistence type="predicted"/>
<sequence length="84" mass="8927">MNISTMTATLLAALLAGTAVHAAPSESGQDSRQSRQQQNDDASAHGYQNPTGEDPDPRMTNHPNSEPEVTEEDEAGEDEGDSMD</sequence>
<dbReference type="RefSeq" id="WP_122165102.1">
    <property type="nucleotide sequence ID" value="NZ_JAMOIB010000010.1"/>
</dbReference>
<evidence type="ECO:0008006" key="5">
    <source>
        <dbReference type="Google" id="ProtNLM"/>
    </source>
</evidence>
<name>A0A3M2HLL0_9GAMM</name>
<reference evidence="3 4" key="1">
    <citation type="submission" date="2018-10" db="EMBL/GenBank/DDBJ databases">
        <title>Pseudomonas zhaodongensis NEAU-ST5-21(T) genome.</title>
        <authorList>
            <person name="Peng J."/>
            <person name="Liu Z.-P."/>
        </authorList>
    </citation>
    <scope>NUCLEOTIDE SEQUENCE [LARGE SCALE GENOMIC DNA]</scope>
    <source>
        <strain evidence="3 4">NEAU-ST5-21</strain>
    </source>
</reference>
<evidence type="ECO:0000313" key="4">
    <source>
        <dbReference type="Proteomes" id="UP000269774"/>
    </source>
</evidence>
<evidence type="ECO:0000256" key="1">
    <source>
        <dbReference type="SAM" id="MobiDB-lite"/>
    </source>
</evidence>
<comment type="caution">
    <text evidence="3">The sequence shown here is derived from an EMBL/GenBank/DDBJ whole genome shotgun (WGS) entry which is preliminary data.</text>
</comment>
<dbReference type="Proteomes" id="UP000269774">
    <property type="component" value="Unassembled WGS sequence"/>
</dbReference>
<dbReference type="EMBL" id="RFFM01000002">
    <property type="protein sequence ID" value="RMH89908.1"/>
    <property type="molecule type" value="Genomic_DNA"/>
</dbReference>
<keyword evidence="2" id="KW-0732">Signal</keyword>
<accession>A0A3M2HLL0</accession>
<feature type="region of interest" description="Disordered" evidence="1">
    <location>
        <begin position="20"/>
        <end position="84"/>
    </location>
</feature>
<dbReference type="AlphaFoldDB" id="A0A3M2HLL0"/>
<evidence type="ECO:0000256" key="2">
    <source>
        <dbReference type="SAM" id="SignalP"/>
    </source>
</evidence>
<feature type="compositionally biased region" description="Acidic residues" evidence="1">
    <location>
        <begin position="68"/>
        <end position="84"/>
    </location>
</feature>
<gene>
    <name evidence="3" type="ORF">EA797_10255</name>
</gene>
<protein>
    <recommendedName>
        <fullName evidence="5">Secreted protein</fullName>
    </recommendedName>
</protein>
<evidence type="ECO:0000313" key="3">
    <source>
        <dbReference type="EMBL" id="RMH89908.1"/>
    </source>
</evidence>
<feature type="signal peptide" evidence="2">
    <location>
        <begin position="1"/>
        <end position="22"/>
    </location>
</feature>
<feature type="chain" id="PRO_5017921433" description="Secreted protein" evidence="2">
    <location>
        <begin position="23"/>
        <end position="84"/>
    </location>
</feature>
<keyword evidence="4" id="KW-1185">Reference proteome</keyword>